<dbReference type="SUPFAM" id="SSF51182">
    <property type="entry name" value="RmlC-like cupins"/>
    <property type="match status" value="1"/>
</dbReference>
<dbReference type="InterPro" id="IPR047183">
    <property type="entry name" value="GDO-like"/>
</dbReference>
<dbReference type="GO" id="GO:0051213">
    <property type="term" value="F:dioxygenase activity"/>
    <property type="evidence" value="ECO:0007669"/>
    <property type="project" value="UniProtKB-KW"/>
</dbReference>
<dbReference type="PANTHER" id="PTHR41517:SF1">
    <property type="entry name" value="CUPIN"/>
    <property type="match status" value="1"/>
</dbReference>
<reference evidence="4 5" key="1">
    <citation type="submission" date="2019-10" db="EMBL/GenBank/DDBJ databases">
        <title>Paraburkholderia sp. isolated from nodules of Mimosa pudica from Brazilian Atlantic Forest soils.</title>
        <authorList>
            <person name="Paulitsch F."/>
            <person name="Hungria M."/>
            <person name="Dall'Agnol R."/>
        </authorList>
    </citation>
    <scope>NUCLEOTIDE SEQUENCE [LARGE SCALE GENOMIC DNA]</scope>
    <source>
        <strain evidence="4 5">CNPSo 3157</strain>
    </source>
</reference>
<proteinExistence type="predicted"/>
<dbReference type="Proteomes" id="UP000484381">
    <property type="component" value="Unassembled WGS sequence"/>
</dbReference>
<dbReference type="EMBL" id="WHNP01000074">
    <property type="protein sequence ID" value="MPW22684.1"/>
    <property type="molecule type" value="Genomic_DNA"/>
</dbReference>
<keyword evidence="2" id="KW-0560">Oxidoreductase</keyword>
<feature type="domain" description="Cupin type-2" evidence="3">
    <location>
        <begin position="59"/>
        <end position="127"/>
    </location>
</feature>
<evidence type="ECO:0000256" key="1">
    <source>
        <dbReference type="ARBA" id="ARBA00022964"/>
    </source>
</evidence>
<dbReference type="AlphaFoldDB" id="A0A7X1NIT1"/>
<name>A0A7X1NIT1_9BURK</name>
<keyword evidence="5" id="KW-1185">Reference proteome</keyword>
<gene>
    <name evidence="4" type="ORF">GCT13_39230</name>
</gene>
<keyword evidence="1" id="KW-0223">Dioxygenase</keyword>
<dbReference type="Pfam" id="PF07883">
    <property type="entry name" value="Cupin_2"/>
    <property type="match status" value="1"/>
</dbReference>
<evidence type="ECO:0000313" key="5">
    <source>
        <dbReference type="Proteomes" id="UP000484381"/>
    </source>
</evidence>
<dbReference type="InterPro" id="IPR014710">
    <property type="entry name" value="RmlC-like_jellyroll"/>
</dbReference>
<dbReference type="InterPro" id="IPR013096">
    <property type="entry name" value="Cupin_2"/>
</dbReference>
<protein>
    <submittedName>
        <fullName evidence="4">Cupin domain-containing protein</fullName>
    </submittedName>
</protein>
<dbReference type="PANTHER" id="PTHR41517">
    <property type="entry name" value="1,2-DIOXYGENASE PROTEIN-RELATED"/>
    <property type="match status" value="1"/>
</dbReference>
<comment type="caution">
    <text evidence="4">The sequence shown here is derived from an EMBL/GenBank/DDBJ whole genome shotgun (WGS) entry which is preliminary data.</text>
</comment>
<dbReference type="Gene3D" id="2.60.120.10">
    <property type="entry name" value="Jelly Rolls"/>
    <property type="match status" value="2"/>
</dbReference>
<dbReference type="InterPro" id="IPR011051">
    <property type="entry name" value="RmlC_Cupin_sf"/>
</dbReference>
<accession>A0A7X1NIT1</accession>
<organism evidence="4 5">
    <name type="scientific">Paraburkholderia franconis</name>
    <dbReference type="NCBI Taxonomy" id="2654983"/>
    <lineage>
        <taxon>Bacteria</taxon>
        <taxon>Pseudomonadati</taxon>
        <taxon>Pseudomonadota</taxon>
        <taxon>Betaproteobacteria</taxon>
        <taxon>Burkholderiales</taxon>
        <taxon>Burkholderiaceae</taxon>
        <taxon>Paraburkholderia</taxon>
    </lineage>
</organism>
<sequence>MPHPPSQPSTVFGTSPCAKALDQAGQWVSTELAERRNLLLFNPVGDNDYDTVRTIVSAYQMIKPGEYARAHRHSPNAMRLVLDAKPGVFTVVDGARLPMQAGDFLLTPGNCWHSHYNEGDANAYWIDFLDVPLVHRLEPMFFEEYPDGYQPVDIAPEAHDWYFPAAVTRPQLHAQPVKHGYRRLVLNTQAHISTMEMSYLALTPGTPVNFPRNTASRIVAITQGSGQARVGERDIAWQRGDVIAVPSWVEYAFVADEAAEMLEVSDRPVLDKLGFYRETKAQ</sequence>
<evidence type="ECO:0000313" key="4">
    <source>
        <dbReference type="EMBL" id="MPW22684.1"/>
    </source>
</evidence>
<evidence type="ECO:0000259" key="3">
    <source>
        <dbReference type="Pfam" id="PF07883"/>
    </source>
</evidence>
<dbReference type="RefSeq" id="WP_152767300.1">
    <property type="nucleotide sequence ID" value="NZ_WHNP01000074.1"/>
</dbReference>
<dbReference type="CDD" id="cd02216">
    <property type="entry name" value="cupin_GDO-like_N"/>
    <property type="match status" value="1"/>
</dbReference>
<evidence type="ECO:0000256" key="2">
    <source>
        <dbReference type="ARBA" id="ARBA00023002"/>
    </source>
</evidence>